<evidence type="ECO:0000256" key="1">
    <source>
        <dbReference type="SAM" id="MobiDB-lite"/>
    </source>
</evidence>
<sequence>MLGVVRDFAVAIFGLVVALLSGLLGVFLRLDRPRATQPQSPSPPPTPPDSTHRFVRREYEARLQSIFARRPREGLEQFIALELEKHRLLEENAALMRKLTELTEQRMADMADSGRRPVPRRPPTPDHARG</sequence>
<evidence type="ECO:0000313" key="4">
    <source>
        <dbReference type="Proteomes" id="UP000078343"/>
    </source>
</evidence>
<dbReference type="RefSeq" id="XP_018688973.1">
    <property type="nucleotide sequence ID" value="XM_018841264.1"/>
</dbReference>
<name>A0A178Z845_9EURO</name>
<dbReference type="Proteomes" id="UP000078343">
    <property type="component" value="Unassembled WGS sequence"/>
</dbReference>
<accession>A0A178Z845</accession>
<keyword evidence="2" id="KW-0812">Transmembrane</keyword>
<comment type="caution">
    <text evidence="3">The sequence shown here is derived from an EMBL/GenBank/DDBJ whole genome shotgun (WGS) entry which is preliminary data.</text>
</comment>
<dbReference type="GeneID" id="30013925"/>
<evidence type="ECO:0000313" key="3">
    <source>
        <dbReference type="EMBL" id="OAP55606.1"/>
    </source>
</evidence>
<reference evidence="3 4" key="1">
    <citation type="submission" date="2016-04" db="EMBL/GenBank/DDBJ databases">
        <title>Draft genome of Fonsecaea erecta CBS 125763.</title>
        <authorList>
            <person name="Weiss V.A."/>
            <person name="Vicente V.A."/>
            <person name="Raittz R.T."/>
            <person name="Moreno L.F."/>
            <person name="De Souza E.M."/>
            <person name="Pedrosa F.O."/>
            <person name="Steffens M.B."/>
            <person name="Faoro H."/>
            <person name="Tadra-Sfeir M.Z."/>
            <person name="Najafzadeh M.J."/>
            <person name="Felipe M.S."/>
            <person name="Teixeira M."/>
            <person name="Sun J."/>
            <person name="Xi L."/>
            <person name="Gomes R."/>
            <person name="De Azevedo C.M."/>
            <person name="Salgado C.G."/>
            <person name="Da Silva M.B."/>
            <person name="Nascimento M.F."/>
            <person name="Queiroz-Telles F."/>
            <person name="Attili D.S."/>
            <person name="Gorbushina A."/>
        </authorList>
    </citation>
    <scope>NUCLEOTIDE SEQUENCE [LARGE SCALE GENOMIC DNA]</scope>
    <source>
        <strain evidence="3 4">CBS 125763</strain>
    </source>
</reference>
<proteinExistence type="predicted"/>
<dbReference type="AlphaFoldDB" id="A0A178Z845"/>
<gene>
    <name evidence="3" type="ORF">AYL99_09757</name>
</gene>
<feature type="transmembrane region" description="Helical" evidence="2">
    <location>
        <begin position="12"/>
        <end position="30"/>
    </location>
</feature>
<keyword evidence="2" id="KW-0472">Membrane</keyword>
<dbReference type="EMBL" id="LVYI01000010">
    <property type="protein sequence ID" value="OAP55606.1"/>
    <property type="molecule type" value="Genomic_DNA"/>
</dbReference>
<keyword evidence="2" id="KW-1133">Transmembrane helix</keyword>
<organism evidence="3 4">
    <name type="scientific">Fonsecaea erecta</name>
    <dbReference type="NCBI Taxonomy" id="1367422"/>
    <lineage>
        <taxon>Eukaryota</taxon>
        <taxon>Fungi</taxon>
        <taxon>Dikarya</taxon>
        <taxon>Ascomycota</taxon>
        <taxon>Pezizomycotina</taxon>
        <taxon>Eurotiomycetes</taxon>
        <taxon>Chaetothyriomycetidae</taxon>
        <taxon>Chaetothyriales</taxon>
        <taxon>Herpotrichiellaceae</taxon>
        <taxon>Fonsecaea</taxon>
    </lineage>
</organism>
<feature type="region of interest" description="Disordered" evidence="1">
    <location>
        <begin position="105"/>
        <end position="130"/>
    </location>
</feature>
<protein>
    <submittedName>
        <fullName evidence="3">Uncharacterized protein</fullName>
    </submittedName>
</protein>
<evidence type="ECO:0000256" key="2">
    <source>
        <dbReference type="SAM" id="Phobius"/>
    </source>
</evidence>
<feature type="region of interest" description="Disordered" evidence="1">
    <location>
        <begin position="34"/>
        <end position="53"/>
    </location>
</feature>
<feature type="compositionally biased region" description="Basic and acidic residues" evidence="1">
    <location>
        <begin position="105"/>
        <end position="115"/>
    </location>
</feature>
<keyword evidence="4" id="KW-1185">Reference proteome</keyword>